<dbReference type="Gene3D" id="3.30.70.20">
    <property type="match status" value="1"/>
</dbReference>
<dbReference type="GO" id="GO:0051538">
    <property type="term" value="F:3 iron, 4 sulfur cluster binding"/>
    <property type="evidence" value="ECO:0007669"/>
    <property type="project" value="UniProtKB-KW"/>
</dbReference>
<evidence type="ECO:0000256" key="3">
    <source>
        <dbReference type="ARBA" id="ARBA00022723"/>
    </source>
</evidence>
<dbReference type="Pfam" id="PF13459">
    <property type="entry name" value="Fer4_15"/>
    <property type="match status" value="1"/>
</dbReference>
<accession>A0A1H4THG8</accession>
<gene>
    <name evidence="8" type="ORF">SAMN04490220_1946</name>
</gene>
<dbReference type="AlphaFoldDB" id="A0A1H4THG8"/>
<organism evidence="8 9">
    <name type="scientific">Rhodococcus jostii</name>
    <dbReference type="NCBI Taxonomy" id="132919"/>
    <lineage>
        <taxon>Bacteria</taxon>
        <taxon>Bacillati</taxon>
        <taxon>Actinomycetota</taxon>
        <taxon>Actinomycetes</taxon>
        <taxon>Mycobacteriales</taxon>
        <taxon>Nocardiaceae</taxon>
        <taxon>Rhodococcus</taxon>
    </lineage>
</organism>
<evidence type="ECO:0000256" key="2">
    <source>
        <dbReference type="ARBA" id="ARBA00022448"/>
    </source>
</evidence>
<dbReference type="PANTHER" id="PTHR36923">
    <property type="entry name" value="FERREDOXIN"/>
    <property type="match status" value="1"/>
</dbReference>
<keyword evidence="3" id="KW-0479">Metal-binding</keyword>
<keyword evidence="7" id="KW-0003">3Fe-4S</keyword>
<sequence>MRISVDEILCCAAGVCEAELPDVFEVQDGGPTKVLSESVPVDKRAALTQVVRNCPTGAVIVTE</sequence>
<evidence type="ECO:0000313" key="8">
    <source>
        <dbReference type="EMBL" id="SEC55779.1"/>
    </source>
</evidence>
<name>A0A1H4THG8_RHOJO</name>
<evidence type="ECO:0000256" key="7">
    <source>
        <dbReference type="ARBA" id="ARBA00023291"/>
    </source>
</evidence>
<evidence type="ECO:0000256" key="1">
    <source>
        <dbReference type="ARBA" id="ARBA00001927"/>
    </source>
</evidence>
<dbReference type="PANTHER" id="PTHR36923:SF3">
    <property type="entry name" value="FERREDOXIN"/>
    <property type="match status" value="1"/>
</dbReference>
<keyword evidence="2" id="KW-0813">Transport</keyword>
<comment type="cofactor">
    <cofactor evidence="1">
        <name>[3Fe-4S] cluster</name>
        <dbReference type="ChEBI" id="CHEBI:21137"/>
    </cofactor>
</comment>
<keyword evidence="5" id="KW-0408">Iron</keyword>
<dbReference type="Proteomes" id="UP000183407">
    <property type="component" value="Unassembled WGS sequence"/>
</dbReference>
<dbReference type="SUPFAM" id="SSF54862">
    <property type="entry name" value="4Fe-4S ferredoxins"/>
    <property type="match status" value="1"/>
</dbReference>
<reference evidence="9" key="1">
    <citation type="submission" date="2016-10" db="EMBL/GenBank/DDBJ databases">
        <authorList>
            <person name="Varghese N."/>
        </authorList>
    </citation>
    <scope>NUCLEOTIDE SEQUENCE [LARGE SCALE GENOMIC DNA]</scope>
    <source>
        <strain evidence="9">DSM 44719</strain>
    </source>
</reference>
<evidence type="ECO:0000256" key="6">
    <source>
        <dbReference type="ARBA" id="ARBA00023014"/>
    </source>
</evidence>
<dbReference type="InterPro" id="IPR051269">
    <property type="entry name" value="Fe-S_cluster_ET"/>
</dbReference>
<evidence type="ECO:0000313" key="9">
    <source>
        <dbReference type="Proteomes" id="UP000183407"/>
    </source>
</evidence>
<dbReference type="EMBL" id="FNTL01000004">
    <property type="protein sequence ID" value="SEC55779.1"/>
    <property type="molecule type" value="Genomic_DNA"/>
</dbReference>
<evidence type="ECO:0000256" key="4">
    <source>
        <dbReference type="ARBA" id="ARBA00022982"/>
    </source>
</evidence>
<keyword evidence="4" id="KW-0249">Electron transport</keyword>
<keyword evidence="6" id="KW-0411">Iron-sulfur</keyword>
<evidence type="ECO:0000256" key="5">
    <source>
        <dbReference type="ARBA" id="ARBA00023004"/>
    </source>
</evidence>
<dbReference type="RefSeq" id="WP_073368698.1">
    <property type="nucleotide sequence ID" value="NZ_FNTL01000004.1"/>
</dbReference>
<protein>
    <submittedName>
        <fullName evidence="8">Ferredoxin</fullName>
    </submittedName>
</protein>
<proteinExistence type="predicted"/>
<dbReference type="GO" id="GO:0046872">
    <property type="term" value="F:metal ion binding"/>
    <property type="evidence" value="ECO:0007669"/>
    <property type="project" value="UniProtKB-KW"/>
</dbReference>
<dbReference type="OrthoDB" id="3215002at2"/>